<feature type="transmembrane region" description="Helical" evidence="6">
    <location>
        <begin position="308"/>
        <end position="333"/>
    </location>
</feature>
<keyword evidence="8" id="KW-1185">Reference proteome</keyword>
<evidence type="ECO:0000313" key="7">
    <source>
        <dbReference type="EMBL" id="EIE21064.1"/>
    </source>
</evidence>
<comment type="caution">
    <text evidence="7">The sequence shown here is derived from an EMBL/GenBank/DDBJ whole genome shotgun (WGS) entry which is preliminary data.</text>
</comment>
<feature type="transmembrane region" description="Helical" evidence="6">
    <location>
        <begin position="419"/>
        <end position="435"/>
    </location>
</feature>
<keyword evidence="4 6" id="KW-1133">Transmembrane helix</keyword>
<feature type="transmembrane region" description="Helical" evidence="6">
    <location>
        <begin position="377"/>
        <end position="399"/>
    </location>
</feature>
<feature type="transmembrane region" description="Helical" evidence="6">
    <location>
        <begin position="222"/>
        <end position="241"/>
    </location>
</feature>
<name>I0YRP5_COCSC</name>
<comment type="similarity">
    <text evidence="2">Belongs to the amino acid-polyamine-organocation (APC) superfamily. Cationic amino acid transporter (CAT) (TC 2.A.3.3) family.</text>
</comment>
<comment type="subcellular location">
    <subcellularLocation>
        <location evidence="1">Membrane</location>
        <topology evidence="1">Multi-pass membrane protein</topology>
    </subcellularLocation>
</comment>
<proteinExistence type="inferred from homology"/>
<feature type="transmembrane region" description="Helical" evidence="6">
    <location>
        <begin position="161"/>
        <end position="180"/>
    </location>
</feature>
<dbReference type="EMBL" id="AGSI01000013">
    <property type="protein sequence ID" value="EIE21064.1"/>
    <property type="molecule type" value="Genomic_DNA"/>
</dbReference>
<dbReference type="PANTHER" id="PTHR43243">
    <property type="entry name" value="INNER MEMBRANE TRANSPORTER YGJI-RELATED"/>
    <property type="match status" value="1"/>
</dbReference>
<dbReference type="RefSeq" id="XP_005645608.1">
    <property type="nucleotide sequence ID" value="XM_005645551.1"/>
</dbReference>
<feature type="transmembrane region" description="Helical" evidence="6">
    <location>
        <begin position="186"/>
        <end position="210"/>
    </location>
</feature>
<keyword evidence="5 6" id="KW-0472">Membrane</keyword>
<dbReference type="AlphaFoldDB" id="I0YRP5"/>
<dbReference type="OrthoDB" id="512288at2759"/>
<protein>
    <submittedName>
        <fullName evidence="7">Amino acid transporter</fullName>
    </submittedName>
</protein>
<dbReference type="GO" id="GO:0015171">
    <property type="term" value="F:amino acid transmembrane transporter activity"/>
    <property type="evidence" value="ECO:0007669"/>
    <property type="project" value="TreeGrafter"/>
</dbReference>
<feature type="transmembrane region" description="Helical" evidence="6">
    <location>
        <begin position="475"/>
        <end position="493"/>
    </location>
</feature>
<evidence type="ECO:0000256" key="5">
    <source>
        <dbReference type="ARBA" id="ARBA00023136"/>
    </source>
</evidence>
<feature type="transmembrane region" description="Helical" evidence="6">
    <location>
        <begin position="261"/>
        <end position="287"/>
    </location>
</feature>
<reference evidence="7 8" key="1">
    <citation type="journal article" date="2012" name="Genome Biol.">
        <title>The genome of the polar eukaryotic microalga coccomyxa subellipsoidea reveals traits of cold adaptation.</title>
        <authorList>
            <person name="Blanc G."/>
            <person name="Agarkova I."/>
            <person name="Grimwood J."/>
            <person name="Kuo A."/>
            <person name="Brueggeman A."/>
            <person name="Dunigan D."/>
            <person name="Gurnon J."/>
            <person name="Ladunga I."/>
            <person name="Lindquist E."/>
            <person name="Lucas S."/>
            <person name="Pangilinan J."/>
            <person name="Proschold T."/>
            <person name="Salamov A."/>
            <person name="Schmutz J."/>
            <person name="Weeks D."/>
            <person name="Yamada T."/>
            <person name="Claverie J.M."/>
            <person name="Grigoriev I."/>
            <person name="Van Etten J."/>
            <person name="Lomsadze A."/>
            <person name="Borodovsky M."/>
        </authorList>
    </citation>
    <scope>NUCLEOTIDE SEQUENCE [LARGE SCALE GENOMIC DNA]</scope>
    <source>
        <strain evidence="7 8">C-169</strain>
    </source>
</reference>
<feature type="transmembrane region" description="Helical" evidence="6">
    <location>
        <begin position="44"/>
        <end position="65"/>
    </location>
</feature>
<evidence type="ECO:0000256" key="1">
    <source>
        <dbReference type="ARBA" id="ARBA00004141"/>
    </source>
</evidence>
<dbReference type="GO" id="GO:0005886">
    <property type="term" value="C:plasma membrane"/>
    <property type="evidence" value="ECO:0007669"/>
    <property type="project" value="TreeGrafter"/>
</dbReference>
<dbReference type="Gene3D" id="1.20.1740.10">
    <property type="entry name" value="Amino acid/polyamine transporter I"/>
    <property type="match status" value="1"/>
</dbReference>
<feature type="transmembrane region" description="Helical" evidence="6">
    <location>
        <begin position="441"/>
        <end position="463"/>
    </location>
</feature>
<evidence type="ECO:0000313" key="8">
    <source>
        <dbReference type="Proteomes" id="UP000007264"/>
    </source>
</evidence>
<dbReference type="PANTHER" id="PTHR43243:SF41">
    <property type="entry name" value="CATIONIC AMINO ACID TRANSPORTER 7, CHLOROPLASTIC"/>
    <property type="match status" value="1"/>
</dbReference>
<evidence type="ECO:0000256" key="6">
    <source>
        <dbReference type="SAM" id="Phobius"/>
    </source>
</evidence>
<dbReference type="PIRSF" id="PIRSF006060">
    <property type="entry name" value="AA_transporter"/>
    <property type="match status" value="1"/>
</dbReference>
<evidence type="ECO:0000256" key="4">
    <source>
        <dbReference type="ARBA" id="ARBA00022989"/>
    </source>
</evidence>
<keyword evidence="3 6" id="KW-0812">Transmembrane</keyword>
<dbReference type="GeneID" id="17039046"/>
<gene>
    <name evidence="7" type="ORF">COCSUDRAFT_17865</name>
</gene>
<dbReference type="Pfam" id="PF13520">
    <property type="entry name" value="AA_permease_2"/>
    <property type="match status" value="1"/>
</dbReference>
<evidence type="ECO:0000256" key="3">
    <source>
        <dbReference type="ARBA" id="ARBA00022692"/>
    </source>
</evidence>
<accession>I0YRP5</accession>
<dbReference type="KEGG" id="csl:COCSUDRAFT_17865"/>
<organism evidence="7 8">
    <name type="scientific">Coccomyxa subellipsoidea (strain C-169)</name>
    <name type="common">Green microalga</name>
    <dbReference type="NCBI Taxonomy" id="574566"/>
    <lineage>
        <taxon>Eukaryota</taxon>
        <taxon>Viridiplantae</taxon>
        <taxon>Chlorophyta</taxon>
        <taxon>core chlorophytes</taxon>
        <taxon>Trebouxiophyceae</taxon>
        <taxon>Trebouxiophyceae incertae sedis</taxon>
        <taxon>Coccomyxaceae</taxon>
        <taxon>Coccomyxa</taxon>
        <taxon>Coccomyxa subellipsoidea</taxon>
    </lineage>
</organism>
<sequence length="531" mass="55670">MLKNSCSAQSLLQRRALLTRSVDEQMQAANAGEPLRRCLGSIDLLLLGLGSILGAGAFVLTGVAAHEHAGPAVMVSYLIAALAALLSGLAYAEFAVDLPVSGGATTCILLTFGELASWIVACNLILEYTLSVAVCARAATAYGATLVGLSPEATLISLGPFKLDICAVLLIAALGTLLALGTKESATFNSVVTGMNVIAIMYVLFVGAPFTHASNLVPFAPFGVRGIFSAASVVFFAFVGFDSMATVAEEVEDPETALPVGIVGAVVISAALYVALSAVICAMVPYGDIQVPQLTNCMSALLRTSARFVSFGAVTGIVTSALVSLMGQARIYVTLGRERLLPPWLAQINAARKTPVNATLLTSVSSGLLAVLVDLEVLAELVSIGTLFAFFAVSAGLIWRRYTGSGQSPENAPETGKRLGAVVALSLGLSISYIAGGPEWLVAVAALFWLSAVLWLSHLPTLYMPTKFKMPGAPFTTSLAILANLHLICSMSWQAYIRFGVWMLLSLAVYCLYSVHRADGSYETLEGQEEQ</sequence>
<dbReference type="InterPro" id="IPR002293">
    <property type="entry name" value="AA/rel_permease1"/>
</dbReference>
<dbReference type="Proteomes" id="UP000007264">
    <property type="component" value="Unassembled WGS sequence"/>
</dbReference>
<feature type="transmembrane region" description="Helical" evidence="6">
    <location>
        <begin position="125"/>
        <end position="149"/>
    </location>
</feature>
<evidence type="ECO:0000256" key="2">
    <source>
        <dbReference type="ARBA" id="ARBA00008572"/>
    </source>
</evidence>
<feature type="transmembrane region" description="Helical" evidence="6">
    <location>
        <begin position="98"/>
        <end position="119"/>
    </location>
</feature>
<feature type="transmembrane region" description="Helical" evidence="6">
    <location>
        <begin position="71"/>
        <end position="91"/>
    </location>
</feature>
<dbReference type="eggNOG" id="KOG1286">
    <property type="taxonomic scope" value="Eukaryota"/>
</dbReference>